<feature type="non-terminal residue" evidence="1">
    <location>
        <position position="1"/>
    </location>
</feature>
<proteinExistence type="predicted"/>
<gene>
    <name evidence="1" type="ORF">M407DRAFT_80291</name>
</gene>
<dbReference type="HOGENOM" id="CLU_009123_6_0_1"/>
<dbReference type="AlphaFoldDB" id="A0A0C3QB59"/>
<accession>A0A0C3QB59</accession>
<reference evidence="2" key="2">
    <citation type="submission" date="2015-01" db="EMBL/GenBank/DDBJ databases">
        <title>Evolutionary Origins and Diversification of the Mycorrhizal Mutualists.</title>
        <authorList>
            <consortium name="DOE Joint Genome Institute"/>
            <consortium name="Mycorrhizal Genomics Consortium"/>
            <person name="Kohler A."/>
            <person name="Kuo A."/>
            <person name="Nagy L.G."/>
            <person name="Floudas D."/>
            <person name="Copeland A."/>
            <person name="Barry K.W."/>
            <person name="Cichocki N."/>
            <person name="Veneault-Fourrey C."/>
            <person name="LaButti K."/>
            <person name="Lindquist E.A."/>
            <person name="Lipzen A."/>
            <person name="Lundell T."/>
            <person name="Morin E."/>
            <person name="Murat C."/>
            <person name="Riley R."/>
            <person name="Ohm R."/>
            <person name="Sun H."/>
            <person name="Tunlid A."/>
            <person name="Henrissat B."/>
            <person name="Grigoriev I.V."/>
            <person name="Hibbett D.S."/>
            <person name="Martin F."/>
        </authorList>
    </citation>
    <scope>NUCLEOTIDE SEQUENCE [LARGE SCALE GENOMIC DNA]</scope>
    <source>
        <strain evidence="2">MUT 4182</strain>
    </source>
</reference>
<reference evidence="1 2" key="1">
    <citation type="submission" date="2014-04" db="EMBL/GenBank/DDBJ databases">
        <authorList>
            <consortium name="DOE Joint Genome Institute"/>
            <person name="Kuo A."/>
            <person name="Girlanda M."/>
            <person name="Perotto S."/>
            <person name="Kohler A."/>
            <person name="Nagy L.G."/>
            <person name="Floudas D."/>
            <person name="Copeland A."/>
            <person name="Barry K.W."/>
            <person name="Cichocki N."/>
            <person name="Veneault-Fourrey C."/>
            <person name="LaButti K."/>
            <person name="Lindquist E.A."/>
            <person name="Lipzen A."/>
            <person name="Lundell T."/>
            <person name="Morin E."/>
            <person name="Murat C."/>
            <person name="Sun H."/>
            <person name="Tunlid A."/>
            <person name="Henrissat B."/>
            <person name="Grigoriev I.V."/>
            <person name="Hibbett D.S."/>
            <person name="Martin F."/>
            <person name="Nordberg H.P."/>
            <person name="Cantor M.N."/>
            <person name="Hua S.X."/>
        </authorList>
    </citation>
    <scope>NUCLEOTIDE SEQUENCE [LARGE SCALE GENOMIC DNA]</scope>
    <source>
        <strain evidence="1 2">MUT 4182</strain>
    </source>
</reference>
<sequence length="268" mass="30215">RCFPHVINIATQTFLRYAPNPVSTASGITDLEYQAALLLDPLGHARKIVTWCRASGSRREGLSEAIKDGNAGKLFKVRKVGLARDEPTRWDSTHFMGTRFLELSPAIKFFLNRQEQESDSSKKPPDMLSEMELRVLKDIQQALKVPHLAQQALSSERTPTLSSVLRAYDLIIRGWELLASSLPNLKHAISAGLEKIRKYEQKSRQNQMFVLAIGMTCYPLYRTLAHVLYLALNPSMKLEWIEDKWGGTEAPAARMSLHSAVSLSHLFL</sequence>
<dbReference type="InterPro" id="IPR012337">
    <property type="entry name" value="RNaseH-like_sf"/>
</dbReference>
<name>A0A0C3QB59_9AGAM</name>
<dbReference type="STRING" id="1051891.A0A0C3QB59"/>
<evidence type="ECO:0000313" key="1">
    <source>
        <dbReference type="EMBL" id="KIO21519.1"/>
    </source>
</evidence>
<protein>
    <submittedName>
        <fullName evidence="1">Uncharacterized protein</fullName>
    </submittedName>
</protein>
<dbReference type="Proteomes" id="UP000054248">
    <property type="component" value="Unassembled WGS sequence"/>
</dbReference>
<dbReference type="OrthoDB" id="2790258at2759"/>
<organism evidence="1 2">
    <name type="scientific">Tulasnella calospora MUT 4182</name>
    <dbReference type="NCBI Taxonomy" id="1051891"/>
    <lineage>
        <taxon>Eukaryota</taxon>
        <taxon>Fungi</taxon>
        <taxon>Dikarya</taxon>
        <taxon>Basidiomycota</taxon>
        <taxon>Agaricomycotina</taxon>
        <taxon>Agaricomycetes</taxon>
        <taxon>Cantharellales</taxon>
        <taxon>Tulasnellaceae</taxon>
        <taxon>Tulasnella</taxon>
    </lineage>
</organism>
<keyword evidence="2" id="KW-1185">Reference proteome</keyword>
<evidence type="ECO:0000313" key="2">
    <source>
        <dbReference type="Proteomes" id="UP000054248"/>
    </source>
</evidence>
<dbReference type="EMBL" id="KN823135">
    <property type="protein sequence ID" value="KIO21519.1"/>
    <property type="molecule type" value="Genomic_DNA"/>
</dbReference>
<dbReference type="SUPFAM" id="SSF53098">
    <property type="entry name" value="Ribonuclease H-like"/>
    <property type="match status" value="1"/>
</dbReference>